<evidence type="ECO:0000313" key="1">
    <source>
        <dbReference type="EMBL" id="RNA23544.1"/>
    </source>
</evidence>
<accession>A0A3M7RJ93</accession>
<dbReference type="AlphaFoldDB" id="A0A3M7RJ93"/>
<evidence type="ECO:0000313" key="2">
    <source>
        <dbReference type="Proteomes" id="UP000276133"/>
    </source>
</evidence>
<sequence>MIILQIIQLRLKRINARYQMSFRKFRKKKIYSTPYDNNTITTITFYVLLAWFIENQYLVVGEQDSI</sequence>
<gene>
    <name evidence="1" type="ORF">BpHYR1_030785</name>
</gene>
<comment type="caution">
    <text evidence="1">The sequence shown here is derived from an EMBL/GenBank/DDBJ whole genome shotgun (WGS) entry which is preliminary data.</text>
</comment>
<name>A0A3M7RJ93_BRAPC</name>
<protein>
    <submittedName>
        <fullName evidence="1">Uncharacterized protein</fullName>
    </submittedName>
</protein>
<keyword evidence="2" id="KW-1185">Reference proteome</keyword>
<reference evidence="1 2" key="1">
    <citation type="journal article" date="2018" name="Sci. Rep.">
        <title>Genomic signatures of local adaptation to the degree of environmental predictability in rotifers.</title>
        <authorList>
            <person name="Franch-Gras L."/>
            <person name="Hahn C."/>
            <person name="Garcia-Roger E.M."/>
            <person name="Carmona M.J."/>
            <person name="Serra M."/>
            <person name="Gomez A."/>
        </authorList>
    </citation>
    <scope>NUCLEOTIDE SEQUENCE [LARGE SCALE GENOMIC DNA]</scope>
    <source>
        <strain evidence="1">HYR1</strain>
    </source>
</reference>
<dbReference type="EMBL" id="REGN01003264">
    <property type="protein sequence ID" value="RNA23544.1"/>
    <property type="molecule type" value="Genomic_DNA"/>
</dbReference>
<dbReference type="Proteomes" id="UP000276133">
    <property type="component" value="Unassembled WGS sequence"/>
</dbReference>
<proteinExistence type="predicted"/>
<organism evidence="1 2">
    <name type="scientific">Brachionus plicatilis</name>
    <name type="common">Marine rotifer</name>
    <name type="synonym">Brachionus muelleri</name>
    <dbReference type="NCBI Taxonomy" id="10195"/>
    <lineage>
        <taxon>Eukaryota</taxon>
        <taxon>Metazoa</taxon>
        <taxon>Spiralia</taxon>
        <taxon>Gnathifera</taxon>
        <taxon>Rotifera</taxon>
        <taxon>Eurotatoria</taxon>
        <taxon>Monogononta</taxon>
        <taxon>Pseudotrocha</taxon>
        <taxon>Ploima</taxon>
        <taxon>Brachionidae</taxon>
        <taxon>Brachionus</taxon>
    </lineage>
</organism>